<dbReference type="InterPro" id="IPR058923">
    <property type="entry name" value="RCC1-like_dom"/>
</dbReference>
<evidence type="ECO:0000256" key="3">
    <source>
        <dbReference type="SAM" id="MobiDB-lite"/>
    </source>
</evidence>
<dbReference type="InterPro" id="IPR051210">
    <property type="entry name" value="Ub_ligase/GEF_domain"/>
</dbReference>
<feature type="repeat" description="RCC1" evidence="2">
    <location>
        <begin position="372"/>
        <end position="423"/>
    </location>
</feature>
<evidence type="ECO:0000256" key="2">
    <source>
        <dbReference type="PROSITE-ProRule" id="PRU00235"/>
    </source>
</evidence>
<dbReference type="STRING" id="312017.I7LXX9"/>
<keyword evidence="6" id="KW-1185">Reference proteome</keyword>
<dbReference type="Gene3D" id="2.130.10.30">
    <property type="entry name" value="Regulator of chromosome condensation 1/beta-lactamase-inhibitor protein II"/>
    <property type="match status" value="2"/>
</dbReference>
<evidence type="ECO:0000313" key="5">
    <source>
        <dbReference type="EMBL" id="EAS06741.2"/>
    </source>
</evidence>
<dbReference type="PANTHER" id="PTHR22870">
    <property type="entry name" value="REGULATOR OF CHROMOSOME CONDENSATION"/>
    <property type="match status" value="1"/>
</dbReference>
<dbReference type="InterPro" id="IPR009091">
    <property type="entry name" value="RCC1/BLIP-II"/>
</dbReference>
<evidence type="ECO:0000259" key="4">
    <source>
        <dbReference type="Pfam" id="PF25390"/>
    </source>
</evidence>
<feature type="region of interest" description="Disordered" evidence="3">
    <location>
        <begin position="462"/>
        <end position="496"/>
    </location>
</feature>
<name>I7LXX9_TETTS</name>
<dbReference type="RefSeq" id="XP_001026983.2">
    <property type="nucleotide sequence ID" value="XM_001026983.2"/>
</dbReference>
<feature type="region of interest" description="Disordered" evidence="3">
    <location>
        <begin position="1219"/>
        <end position="1247"/>
    </location>
</feature>
<feature type="repeat" description="RCC1" evidence="2">
    <location>
        <begin position="197"/>
        <end position="251"/>
    </location>
</feature>
<gene>
    <name evidence="5" type="ORF">TTHERM_00688810</name>
</gene>
<dbReference type="EMBL" id="GG662260">
    <property type="protein sequence ID" value="EAS06741.2"/>
    <property type="molecule type" value="Genomic_DNA"/>
</dbReference>
<proteinExistence type="predicted"/>
<feature type="compositionally biased region" description="Polar residues" evidence="3">
    <location>
        <begin position="462"/>
        <end position="478"/>
    </location>
</feature>
<feature type="domain" description="RCC1-like" evidence="4">
    <location>
        <begin position="176"/>
        <end position="423"/>
    </location>
</feature>
<dbReference type="Pfam" id="PF25390">
    <property type="entry name" value="WD40_RLD"/>
    <property type="match status" value="1"/>
</dbReference>
<dbReference type="GeneID" id="7836968"/>
<dbReference type="PANTHER" id="PTHR22870:SF408">
    <property type="entry name" value="OS09G0560450 PROTEIN"/>
    <property type="match status" value="1"/>
</dbReference>
<dbReference type="PRINTS" id="PR00633">
    <property type="entry name" value="RCCNDNSATION"/>
</dbReference>
<dbReference type="InParanoid" id="I7LXX9"/>
<feature type="compositionally biased region" description="Basic and acidic residues" evidence="3">
    <location>
        <begin position="479"/>
        <end position="491"/>
    </location>
</feature>
<feature type="repeat" description="RCC1" evidence="2">
    <location>
        <begin position="252"/>
        <end position="308"/>
    </location>
</feature>
<feature type="region of interest" description="Disordered" evidence="3">
    <location>
        <begin position="750"/>
        <end position="789"/>
    </location>
</feature>
<dbReference type="KEGG" id="tet:TTHERM_00688810"/>
<dbReference type="SUPFAM" id="SSF50985">
    <property type="entry name" value="RCC1/BLIP-II"/>
    <property type="match status" value="1"/>
</dbReference>
<protein>
    <submittedName>
        <fullName evidence="5">Chromosome condensation regulator RCC1 repeat protein</fullName>
    </submittedName>
</protein>
<dbReference type="Proteomes" id="UP000009168">
    <property type="component" value="Unassembled WGS sequence"/>
</dbReference>
<evidence type="ECO:0000313" key="6">
    <source>
        <dbReference type="Proteomes" id="UP000009168"/>
    </source>
</evidence>
<dbReference type="InterPro" id="IPR000408">
    <property type="entry name" value="Reg_chr_condens"/>
</dbReference>
<organism evidence="5 6">
    <name type="scientific">Tetrahymena thermophila (strain SB210)</name>
    <dbReference type="NCBI Taxonomy" id="312017"/>
    <lineage>
        <taxon>Eukaryota</taxon>
        <taxon>Sar</taxon>
        <taxon>Alveolata</taxon>
        <taxon>Ciliophora</taxon>
        <taxon>Intramacronucleata</taxon>
        <taxon>Oligohymenophorea</taxon>
        <taxon>Hymenostomatida</taxon>
        <taxon>Tetrahymenina</taxon>
        <taxon>Tetrahymenidae</taxon>
        <taxon>Tetrahymena</taxon>
    </lineage>
</organism>
<dbReference type="eggNOG" id="KOG1426">
    <property type="taxonomic scope" value="Eukaryota"/>
</dbReference>
<dbReference type="PROSITE" id="PS50012">
    <property type="entry name" value="RCC1_3"/>
    <property type="match status" value="3"/>
</dbReference>
<evidence type="ECO:0000256" key="1">
    <source>
        <dbReference type="ARBA" id="ARBA00022737"/>
    </source>
</evidence>
<accession>I7LXX9</accession>
<feature type="compositionally biased region" description="Polar residues" evidence="3">
    <location>
        <begin position="1219"/>
        <end position="1231"/>
    </location>
</feature>
<dbReference type="OrthoDB" id="297375at2759"/>
<reference evidence="6" key="1">
    <citation type="journal article" date="2006" name="PLoS Biol.">
        <title>Macronuclear genome sequence of the ciliate Tetrahymena thermophila, a model eukaryote.</title>
        <authorList>
            <person name="Eisen J.A."/>
            <person name="Coyne R.S."/>
            <person name="Wu M."/>
            <person name="Wu D."/>
            <person name="Thiagarajan M."/>
            <person name="Wortman J.R."/>
            <person name="Badger J.H."/>
            <person name="Ren Q."/>
            <person name="Amedeo P."/>
            <person name="Jones K.M."/>
            <person name="Tallon L.J."/>
            <person name="Delcher A.L."/>
            <person name="Salzberg S.L."/>
            <person name="Silva J.C."/>
            <person name="Haas B.J."/>
            <person name="Majoros W.H."/>
            <person name="Farzad M."/>
            <person name="Carlton J.M."/>
            <person name="Smith R.K. Jr."/>
            <person name="Garg J."/>
            <person name="Pearlman R.E."/>
            <person name="Karrer K.M."/>
            <person name="Sun L."/>
            <person name="Manning G."/>
            <person name="Elde N.C."/>
            <person name="Turkewitz A.P."/>
            <person name="Asai D.J."/>
            <person name="Wilkes D.E."/>
            <person name="Wang Y."/>
            <person name="Cai H."/>
            <person name="Collins K."/>
            <person name="Stewart B.A."/>
            <person name="Lee S.R."/>
            <person name="Wilamowska K."/>
            <person name="Weinberg Z."/>
            <person name="Ruzzo W.L."/>
            <person name="Wloga D."/>
            <person name="Gaertig J."/>
            <person name="Frankel J."/>
            <person name="Tsao C.-C."/>
            <person name="Gorovsky M.A."/>
            <person name="Keeling P.J."/>
            <person name="Waller R.F."/>
            <person name="Patron N.J."/>
            <person name="Cherry J.M."/>
            <person name="Stover N.A."/>
            <person name="Krieger C.J."/>
            <person name="del Toro C."/>
            <person name="Ryder H.F."/>
            <person name="Williamson S.C."/>
            <person name="Barbeau R.A."/>
            <person name="Hamilton E.P."/>
            <person name="Orias E."/>
        </authorList>
    </citation>
    <scope>NUCLEOTIDE SEQUENCE [LARGE SCALE GENOMIC DNA]</scope>
    <source>
        <strain evidence="6">SB210</strain>
    </source>
</reference>
<feature type="compositionally biased region" description="Polar residues" evidence="3">
    <location>
        <begin position="771"/>
        <end position="789"/>
    </location>
</feature>
<dbReference type="Pfam" id="PF13540">
    <property type="entry name" value="RCC1_2"/>
    <property type="match status" value="1"/>
</dbReference>
<sequence>MTQVFYFGQTSMCPIIDYKFNLSEVIKCVNFNPSELTQMETEEEREIYSDYLQMIQHIDPRKLKFKKVTCGYKSTLLIDENNELWGFGSSLNGQLGTYKMKYIVNRPFNISRLNDKMFLNACISQTHALAISTTEKLYSWGSTQYGCLGENMKEMHQYQLLKLRKNMFVSQSESFERKTVYDAIACGEHFSLIVCNDKLFSFGKEEKGRLGCGQQNIQYTQKPFQVLLPLNVKQVKGVSCGKNHCLMWDQDGLIYSWGDGADGKLGHSSVKGKYNYVIVDPQQIKALEEHRIIQASCGYRHSCALTFKGEIFTWGRTVYYKHEQRKELPLDYLRPKQISSFFCYDDKAISAGAFFVKISSCAYHNAAIDRKGFLYTWGQNKQNCLGHNNSNDYNYPILVEEFTSMKVVDVSCGHHFTVVISTKATNELAYKNLKEFKLNLIKNAKQNISKIQEYFEKKLRKNSSLGRNKSQSQISTIKQNDHQNKEDEQHHQNQYQKQTLIQKQTHPQVFAAPRSLSQPTLFNQKDSQNQKQTPSINNQVKEKYTQLAISDSLYKQNINTKIMLLDQQQKQILNQRPLTSNNRSYNSNQDLLQRIKSQSNYTATHKNLLQKQESTSRHRNLKKKTSFFEYKDNQIIFDTIQGQLDQEYEEFCQQDNLEQKSPKNQAIKQIQDDYANIQRKQSDVSTKRERLSEIQMRAEHRRTISNQQKQGIILSDTIFNQEIEQIYKEYKDADILHNPKNAVKKYVRQKSNDFQRSRQQLSSETRKKFQQARSEFTSNQNSEPFKTPLNSSQTLSIIQNQFPLSNFTSLSNLGSPQKQLYKSEDFLAQDKWKLNENYLIEKYENQQKKIILHDERIQTVLERKSQLEQQKKEDREQQRQQLLLKSKEYQIYLEKMSVINKNQNSIRMNWLIYLNLEMLCHSFKQLSQIGLERAKENFFFVTRLKKIQKHFRKKLVLRKMFTLTTKQRMILRIMCLKLVYKLRIKNTQRRVHLIVLNFLKRKSIQKIQLKLISLRNNIFRIQTFMRWCYNCQNFQLYQLTKIWDTHLINLCQNGNTTRLQDPKHQEIYKEKLERLSSQYCVKRSQSGDFTVASSKYEDYQTFLEKKMSFRGSMVFTLQSIPDFYGQEQSNNQNIEQLINEQANKEQTKLGLILSNLNVGAKAHGQQLKEVLSRNILQVEQQEVQLKIGTSPLKISKNQSKIQSLEDLNDQMISQMGQKDNTNNISQENQSPQKKKLQIIENKSHHRSQHTNYKFDFSKSLLPYSIHANDIVTPNIYSIRLEIIKANEQAMKVASEAEQVIKKKILLSVLRSIRSRHQHNIQQYEKILQKFMQDNQNQINMERARLMLITPANILNQIWNKEQDNVKFRGVKRSEKNHKKDHLPFFDLKIKIASQIQNAPIKPSFKLQMTQDYFKQFFNKYYDQVRKQYALLEQKGLIRAQVKKKN</sequence>
<keyword evidence="1" id="KW-0677">Repeat</keyword>